<name>A0A6J5MA40_9CAUD</name>
<accession>A0A6J5MA40</accession>
<reference evidence="1" key="1">
    <citation type="submission" date="2020-04" db="EMBL/GenBank/DDBJ databases">
        <authorList>
            <person name="Chiriac C."/>
            <person name="Salcher M."/>
            <person name="Ghai R."/>
            <person name="Kavagutti S V."/>
        </authorList>
    </citation>
    <scope>NUCLEOTIDE SEQUENCE</scope>
</reference>
<proteinExistence type="predicted"/>
<evidence type="ECO:0000313" key="1">
    <source>
        <dbReference type="EMBL" id="CAB4143052.1"/>
    </source>
</evidence>
<gene>
    <name evidence="1" type="ORF">UFOVP450_61</name>
</gene>
<organism evidence="1">
    <name type="scientific">uncultured Caudovirales phage</name>
    <dbReference type="NCBI Taxonomy" id="2100421"/>
    <lineage>
        <taxon>Viruses</taxon>
        <taxon>Duplodnaviria</taxon>
        <taxon>Heunggongvirae</taxon>
        <taxon>Uroviricota</taxon>
        <taxon>Caudoviricetes</taxon>
        <taxon>Peduoviridae</taxon>
        <taxon>Maltschvirus</taxon>
        <taxon>Maltschvirus maltsch</taxon>
    </lineage>
</organism>
<sequence>MEKELHMEIHVHKLNAGKKYRVMLINNNSTLEDVVVTGIKSRDDLVWQWCDLYNTIDIIIHDDKKSEFKYSEIPSIPVLEEADAEEFFEDNEEFVYNRVMQAVAEGIQTSASDIRMFELNGTGEYITSKRENWEAGLRSALAYFEEKEKYEACSIVAKLIEQL</sequence>
<protein>
    <submittedName>
        <fullName evidence="1">Uncharacterized protein</fullName>
    </submittedName>
</protein>
<dbReference type="EMBL" id="LR796421">
    <property type="protein sequence ID" value="CAB4143052.1"/>
    <property type="molecule type" value="Genomic_DNA"/>
</dbReference>